<dbReference type="InterPro" id="IPR009014">
    <property type="entry name" value="Transketo_C/PFOR_II"/>
</dbReference>
<dbReference type="InterPro" id="IPR019752">
    <property type="entry name" value="Pyrv/ketoisovalerate_OxRed_cat"/>
</dbReference>
<dbReference type="GO" id="GO:0000287">
    <property type="term" value="F:magnesium ion binding"/>
    <property type="evidence" value="ECO:0007669"/>
    <property type="project" value="UniProtKB-ARBA"/>
</dbReference>
<evidence type="ECO:0000259" key="9">
    <source>
        <dbReference type="Pfam" id="PF20169"/>
    </source>
</evidence>
<dbReference type="Pfam" id="PF01558">
    <property type="entry name" value="POR"/>
    <property type="match status" value="1"/>
</dbReference>
<evidence type="ECO:0000313" key="11">
    <source>
        <dbReference type="Proteomes" id="UP000053669"/>
    </source>
</evidence>
<dbReference type="InterPro" id="IPR002869">
    <property type="entry name" value="Pyrv_flavodox_OxRed_cen"/>
</dbReference>
<proteinExistence type="predicted"/>
<dbReference type="Gene3D" id="3.40.50.970">
    <property type="match status" value="2"/>
</dbReference>
<dbReference type="SUPFAM" id="SSF52518">
    <property type="entry name" value="Thiamin diphosphate-binding fold (THDP-binding)"/>
    <property type="match status" value="2"/>
</dbReference>
<feature type="domain" description="Thiamine pyrophosphate enzyme TPP-binding" evidence="8">
    <location>
        <begin position="456"/>
        <end position="549"/>
    </location>
</feature>
<keyword evidence="2" id="KW-0004">4Fe-4S</keyword>
<dbReference type="GO" id="GO:0016625">
    <property type="term" value="F:oxidoreductase activity, acting on the aldehyde or oxo group of donors, iron-sulfur protein as acceptor"/>
    <property type="evidence" value="ECO:0007669"/>
    <property type="project" value="UniProtKB-ARBA"/>
</dbReference>
<gene>
    <name evidence="10" type="ORF">AQJ46_40165</name>
</gene>
<dbReference type="PANTHER" id="PTHR48084:SF3">
    <property type="entry name" value="SUBUNIT OF PYRUVATE:FLAVODOXIN OXIDOREDUCTASE"/>
    <property type="match status" value="1"/>
</dbReference>
<dbReference type="STRING" id="58343.AQJ46_40165"/>
<feature type="domain" description="Pyruvate/ketoisovalerate oxidoreductase catalytic" evidence="7">
    <location>
        <begin position="730"/>
        <end position="916"/>
    </location>
</feature>
<dbReference type="RefSeq" id="WP_059210272.1">
    <property type="nucleotide sequence ID" value="NZ_KQ948672.1"/>
</dbReference>
<protein>
    <submittedName>
        <fullName evidence="10">2-oxoacid ferredoxin oxidoreductase</fullName>
    </submittedName>
</protein>
<evidence type="ECO:0000256" key="1">
    <source>
        <dbReference type="ARBA" id="ARBA00022448"/>
    </source>
</evidence>
<evidence type="ECO:0000256" key="3">
    <source>
        <dbReference type="ARBA" id="ARBA00022982"/>
    </source>
</evidence>
<name>A0A101RPH5_9ACTN</name>
<keyword evidence="3" id="KW-0249">Electron transport</keyword>
<dbReference type="InterPro" id="IPR002880">
    <property type="entry name" value="Pyrv_Fd/Flavodoxin_OxRdtase_N"/>
</dbReference>
<dbReference type="Pfam" id="PF20169">
    <property type="entry name" value="DUF6537"/>
    <property type="match status" value="1"/>
</dbReference>
<dbReference type="Gene3D" id="3.40.920.10">
    <property type="entry name" value="Pyruvate-ferredoxin oxidoreductase, PFOR, domain III"/>
    <property type="match status" value="1"/>
</dbReference>
<dbReference type="PANTHER" id="PTHR48084">
    <property type="entry name" value="2-OXOGLUTARATE OXIDOREDUCTASE SUBUNIT KORB-RELATED"/>
    <property type="match status" value="1"/>
</dbReference>
<dbReference type="GO" id="GO:0051539">
    <property type="term" value="F:4 iron, 4 sulfur cluster binding"/>
    <property type="evidence" value="ECO:0007669"/>
    <property type="project" value="UniProtKB-KW"/>
</dbReference>
<dbReference type="InterPro" id="IPR051457">
    <property type="entry name" value="2-oxoacid:Fd_oxidoreductase"/>
</dbReference>
<dbReference type="InterPro" id="IPR011766">
    <property type="entry name" value="TPP_enzyme_TPP-bd"/>
</dbReference>
<dbReference type="Pfam" id="PF02775">
    <property type="entry name" value="TPP_enzyme_C"/>
    <property type="match status" value="1"/>
</dbReference>
<evidence type="ECO:0000256" key="6">
    <source>
        <dbReference type="ARBA" id="ARBA00023014"/>
    </source>
</evidence>
<dbReference type="NCBIfam" id="NF009589">
    <property type="entry name" value="PRK13030.1"/>
    <property type="match status" value="1"/>
</dbReference>
<dbReference type="InterPro" id="IPR029061">
    <property type="entry name" value="THDP-binding"/>
</dbReference>
<evidence type="ECO:0000256" key="2">
    <source>
        <dbReference type="ARBA" id="ARBA00022485"/>
    </source>
</evidence>
<keyword evidence="1" id="KW-0813">Transport</keyword>
<dbReference type="NCBIfam" id="NF009588">
    <property type="entry name" value="PRK13029.1"/>
    <property type="match status" value="1"/>
</dbReference>
<evidence type="ECO:0000256" key="5">
    <source>
        <dbReference type="ARBA" id="ARBA00023004"/>
    </source>
</evidence>
<dbReference type="CDD" id="cd07034">
    <property type="entry name" value="TPP_PYR_PFOR_IOR-alpha_like"/>
    <property type="match status" value="1"/>
</dbReference>
<keyword evidence="2" id="KW-0479">Metal-binding</keyword>
<keyword evidence="5" id="KW-0408">Iron</keyword>
<organism evidence="10 11">
    <name type="scientific">Streptomyces canus</name>
    <dbReference type="NCBI Taxonomy" id="58343"/>
    <lineage>
        <taxon>Bacteria</taxon>
        <taxon>Bacillati</taxon>
        <taxon>Actinomycetota</taxon>
        <taxon>Actinomycetes</taxon>
        <taxon>Kitasatosporales</taxon>
        <taxon>Streptomycetaceae</taxon>
        <taxon>Streptomyces</taxon>
        <taxon>Streptomyces aurantiacus group</taxon>
    </lineage>
</organism>
<dbReference type="AlphaFoldDB" id="A0A101RPH5"/>
<feature type="domain" description="DUF6537" evidence="9">
    <location>
        <begin position="960"/>
        <end position="1155"/>
    </location>
</feature>
<evidence type="ECO:0000259" key="8">
    <source>
        <dbReference type="Pfam" id="PF02775"/>
    </source>
</evidence>
<evidence type="ECO:0000256" key="4">
    <source>
        <dbReference type="ARBA" id="ARBA00023002"/>
    </source>
</evidence>
<dbReference type="EMBL" id="LMWU01000050">
    <property type="protein sequence ID" value="KUN59439.1"/>
    <property type="molecule type" value="Genomic_DNA"/>
</dbReference>
<dbReference type="GO" id="GO:0045333">
    <property type="term" value="P:cellular respiration"/>
    <property type="evidence" value="ECO:0007669"/>
    <property type="project" value="UniProtKB-ARBA"/>
</dbReference>
<dbReference type="SUPFAM" id="SSF53323">
    <property type="entry name" value="Pyruvate-ferredoxin oxidoreductase, PFOR, domain III"/>
    <property type="match status" value="1"/>
</dbReference>
<evidence type="ECO:0000259" key="7">
    <source>
        <dbReference type="Pfam" id="PF01558"/>
    </source>
</evidence>
<reference evidence="10 11" key="1">
    <citation type="submission" date="2015-10" db="EMBL/GenBank/DDBJ databases">
        <title>Draft genome sequence of Streptomyces canus DSM 40017, type strain for the species Streptomyces canus.</title>
        <authorList>
            <person name="Ruckert C."/>
            <person name="Winkler A."/>
            <person name="Kalinowski J."/>
            <person name="Kampfer P."/>
            <person name="Glaeser S."/>
        </authorList>
    </citation>
    <scope>NUCLEOTIDE SEQUENCE [LARGE SCALE GENOMIC DNA]</scope>
    <source>
        <strain evidence="10 11">DSM 40017</strain>
    </source>
</reference>
<dbReference type="SUPFAM" id="SSF52922">
    <property type="entry name" value="TK C-terminal domain-like"/>
    <property type="match status" value="1"/>
</dbReference>
<dbReference type="InterPro" id="IPR046667">
    <property type="entry name" value="DUF6537"/>
</dbReference>
<comment type="caution">
    <text evidence="10">The sequence shown here is derived from an EMBL/GenBank/DDBJ whole genome shotgun (WGS) entry which is preliminary data.</text>
</comment>
<keyword evidence="6" id="KW-0411">Iron-sulfur</keyword>
<evidence type="ECO:0000313" key="10">
    <source>
        <dbReference type="EMBL" id="KUN59439.1"/>
    </source>
</evidence>
<dbReference type="Proteomes" id="UP000053669">
    <property type="component" value="Unassembled WGS sequence"/>
</dbReference>
<accession>A0A101RPH5</accession>
<sequence>MTAPITETGQLGSRRFRLDDRYRREEGVVHLSGIQALVRVLLDRSRRDNANGLRTATFVSGYEGSPLAGYDIELGRRGALLHEHDIVHKPGLNEELAATAVMGSQLAGQVGASRCDGVVGIWYGKSPGLDRASDALRHANLVGTGPSGGAVALVGDDPGAKSSSVPCASEATLADLAIPTLYPADAQDVLDFGLHAQFLSRFSGLWSGLKITTAVADSASTAVVARDRITGTEGDGSPSPHKPSSMLLGANLMALERSLHDIRLPRAVAYARLNRLNRLVQHGPSDTIGILTSGKTYLDVREGLRIIGLTDTDLARYGIRILKLGMIFPLERDAVIEFADGLDQLVVVEEKRPFLETAVKEILYGRPNAPVVHGKQDQDGRSLFSRSGELDVDSIATGLSRVLAPLGIEAARAWRQRPKARTTLALPLLARSPYYCSGCPHNTSTTAGGDSLVGAGIGCHSMVVFMDPEQVGSVVGMTQMGGEGAQWIGLEPFVDADHFVQNIGDGTFMHSGSLAVRAAVAAGVNVTFKLLYNGTVAMTGGQDAVGALPVDRLAATLLDEGVAKVIITTEDRARIPRARLPKSVKVLDRAEIEEALAELKAAAGVTVLIHDQECAAEKRRARRRGKAEAPKTRVWINERICEGCGDCGRKSNCLSVHPVPTEFGRKTRIDQSSCNLDYSCLDGDCPAFMTITPAGKPKRAELPALGATDIAEPARAVGADSFGMRITGIGGTGIVTTSQVLATAAVIDGRHARSLDQTGLAQKGGAVVSDIKITEGVVEQGAKIAEGQCDLYLACDPLVATDPKYLSVASADRTVAVMTTTEIPTGQMVVDTAVGFPAPDVVRHAVHDAMRQLIALDSGALAEQLFGDEQYANMLLVGAAYQTGLLPMSASAIEEAITLNAVAVERNVQAFRRGRQAVADPEALSATLADPTLPDVELRLPAGTTELVALVTDDKKSELHRLLTVRVADLIDYQDRRYARAYVDFVQTVAATERAAADSSTELTEAVARCLHKLMAYKDEYEVARLAIDPAVDDHITAAFGSGSRRSYRLHPPVLRTLGMERKVALGSWFRPVLKLLRGLRRVRGSRLDVFGLQHMRRIERDLIAEYRESIKTALVLLNEENLAEVRRLAELPDAVRGYEGVKLAAIERYRAEQARILGELRESTDPVPTEAGQGH</sequence>
<keyword evidence="4" id="KW-0560">Oxidoreductase</keyword>
<dbReference type="GO" id="GO:0030976">
    <property type="term" value="F:thiamine pyrophosphate binding"/>
    <property type="evidence" value="ECO:0007669"/>
    <property type="project" value="InterPro"/>
</dbReference>